<gene>
    <name evidence="2" type="ORF">METZ01_LOCUS8296</name>
</gene>
<keyword evidence="1" id="KW-0812">Transmembrane</keyword>
<keyword evidence="1" id="KW-0472">Membrane</keyword>
<keyword evidence="1" id="KW-1133">Transmembrane helix</keyword>
<name>A0A381NLG7_9ZZZZ</name>
<dbReference type="EMBL" id="UINC01000444">
    <property type="protein sequence ID" value="SUZ55442.1"/>
    <property type="molecule type" value="Genomic_DNA"/>
</dbReference>
<dbReference type="InterPro" id="IPR019201">
    <property type="entry name" value="DUF2065"/>
</dbReference>
<evidence type="ECO:0000313" key="2">
    <source>
        <dbReference type="EMBL" id="SUZ55442.1"/>
    </source>
</evidence>
<dbReference type="PANTHER" id="PTHR38602:SF1">
    <property type="entry name" value="INNER MEMBRANE PROTEIN"/>
    <property type="match status" value="1"/>
</dbReference>
<dbReference type="AlphaFoldDB" id="A0A381NLG7"/>
<dbReference type="PANTHER" id="PTHR38602">
    <property type="entry name" value="INNER MEMBRANE PROTEIN-RELATED"/>
    <property type="match status" value="1"/>
</dbReference>
<organism evidence="2">
    <name type="scientific">marine metagenome</name>
    <dbReference type="NCBI Taxonomy" id="408172"/>
    <lineage>
        <taxon>unclassified sequences</taxon>
        <taxon>metagenomes</taxon>
        <taxon>ecological metagenomes</taxon>
    </lineage>
</organism>
<reference evidence="2" key="1">
    <citation type="submission" date="2018-05" db="EMBL/GenBank/DDBJ databases">
        <authorList>
            <person name="Lanie J.A."/>
            <person name="Ng W.-L."/>
            <person name="Kazmierczak K.M."/>
            <person name="Andrzejewski T.M."/>
            <person name="Davidsen T.M."/>
            <person name="Wayne K.J."/>
            <person name="Tettelin H."/>
            <person name="Glass J.I."/>
            <person name="Rusch D."/>
            <person name="Podicherti R."/>
            <person name="Tsui H.-C.T."/>
            <person name="Winkler M.E."/>
        </authorList>
    </citation>
    <scope>NUCLEOTIDE SEQUENCE</scope>
</reference>
<protein>
    <recommendedName>
        <fullName evidence="3">DUF2065 domain-containing protein</fullName>
    </recommendedName>
</protein>
<feature type="transmembrane region" description="Helical" evidence="1">
    <location>
        <begin position="44"/>
        <end position="61"/>
    </location>
</feature>
<proteinExistence type="predicted"/>
<sequence>MWHDLATAFCLMLLIEGILPFIDPKLWRRLLMVLVKEIDDSTTRLIGLGSMLAGIILLWIIN</sequence>
<evidence type="ECO:0000256" key="1">
    <source>
        <dbReference type="SAM" id="Phobius"/>
    </source>
</evidence>
<accession>A0A381NLG7</accession>
<evidence type="ECO:0008006" key="3">
    <source>
        <dbReference type="Google" id="ProtNLM"/>
    </source>
</evidence>
<dbReference type="Pfam" id="PF09838">
    <property type="entry name" value="DUF2065"/>
    <property type="match status" value="1"/>
</dbReference>